<accession>A0AAE4AV11</accession>
<proteinExistence type="predicted"/>
<dbReference type="EMBL" id="JAUSUL010000002">
    <property type="protein sequence ID" value="MDQ0316259.1"/>
    <property type="molecule type" value="Genomic_DNA"/>
</dbReference>
<organism evidence="1 2">
    <name type="scientific">Amorphus orientalis</name>
    <dbReference type="NCBI Taxonomy" id="649198"/>
    <lineage>
        <taxon>Bacteria</taxon>
        <taxon>Pseudomonadati</taxon>
        <taxon>Pseudomonadota</taxon>
        <taxon>Alphaproteobacteria</taxon>
        <taxon>Hyphomicrobiales</taxon>
        <taxon>Amorphaceae</taxon>
        <taxon>Amorphus</taxon>
    </lineage>
</organism>
<reference evidence="1" key="1">
    <citation type="submission" date="2023-07" db="EMBL/GenBank/DDBJ databases">
        <title>Genomic Encyclopedia of Type Strains, Phase IV (KMG-IV): sequencing the most valuable type-strain genomes for metagenomic binning, comparative biology and taxonomic classification.</title>
        <authorList>
            <person name="Goeker M."/>
        </authorList>
    </citation>
    <scope>NUCLEOTIDE SEQUENCE</scope>
    <source>
        <strain evidence="1">DSM 21202</strain>
    </source>
</reference>
<evidence type="ECO:0000313" key="1">
    <source>
        <dbReference type="EMBL" id="MDQ0316259.1"/>
    </source>
</evidence>
<dbReference type="RefSeq" id="WP_306886088.1">
    <property type="nucleotide sequence ID" value="NZ_JAUSUL010000002.1"/>
</dbReference>
<dbReference type="Pfam" id="PF01904">
    <property type="entry name" value="DUF72"/>
    <property type="match status" value="1"/>
</dbReference>
<sequence>MARHETGSIRVGIGGWTYEPWRETFYPPKLPKARELEHASRHLTSIEVNGTFYRSQKPETFAKWRDETPDDFVFALKAPRFATNRRVLAEAGDSVARFFDSGVGELGPKLGPINWQFAATKAFDANDFEAFLNLLPKEVDGRPLRHVVEVRHDSFRVPAFVDLLRRYGVAVVIACDSAYPQIADVTASFVYVRAMGTVETEPAGYAADDLDRWAQRARAWAAGGAPDDLETVADAAGKTPRDVFVYFISGHKALNPAAAMAMIERLG</sequence>
<name>A0AAE4AV11_9HYPH</name>
<keyword evidence="2" id="KW-1185">Reference proteome</keyword>
<dbReference type="PANTHER" id="PTHR30348:SF4">
    <property type="entry name" value="DUF72 DOMAIN-CONTAINING PROTEIN"/>
    <property type="match status" value="1"/>
</dbReference>
<dbReference type="SUPFAM" id="SSF117396">
    <property type="entry name" value="TM1631-like"/>
    <property type="match status" value="1"/>
</dbReference>
<protein>
    <submittedName>
        <fullName evidence="1">Uncharacterized protein YecE (DUF72 family)</fullName>
    </submittedName>
</protein>
<dbReference type="AlphaFoldDB" id="A0AAE4AV11"/>
<dbReference type="InterPro" id="IPR002763">
    <property type="entry name" value="DUF72"/>
</dbReference>
<evidence type="ECO:0000313" key="2">
    <source>
        <dbReference type="Proteomes" id="UP001229244"/>
    </source>
</evidence>
<gene>
    <name evidence="1" type="ORF">J2S73_002716</name>
</gene>
<dbReference type="Gene3D" id="3.20.20.410">
    <property type="entry name" value="Protein of unknown function UPF0759"/>
    <property type="match status" value="1"/>
</dbReference>
<dbReference type="InterPro" id="IPR036520">
    <property type="entry name" value="UPF0759_sf"/>
</dbReference>
<dbReference type="PANTHER" id="PTHR30348">
    <property type="entry name" value="UNCHARACTERIZED PROTEIN YECE"/>
    <property type="match status" value="1"/>
</dbReference>
<dbReference type="Proteomes" id="UP001229244">
    <property type="component" value="Unassembled WGS sequence"/>
</dbReference>
<comment type="caution">
    <text evidence="1">The sequence shown here is derived from an EMBL/GenBank/DDBJ whole genome shotgun (WGS) entry which is preliminary data.</text>
</comment>